<sequence>MAERTQLPPTRIEIRAEPIVVARPTRPHTSDTRTNLAPPSAPRIPCILNLFFDSESKTAFLRFRFSVATDQQEDLQPMYLLVWPEQITLVAWEDDGARATQDPEISRLCKDPRGTFRLRIELSRAGSVVGPQTWPQSPSTAARLDAQARCDLQWLGEQTQLTIYTARRAMSAAQLQAFCAAASAPSFLKASAVHADITRLYAGQSGKIIENFGLVVGDENNIDENDISTQSGSPPPYDEVTAGPAGPSPGPEQRRSHKPSVKRMRPSSSPEPGSGIVSTNIHDTLRFVQSICEKICDDRQARLRDEIFAELGSVEGRVMHAVEERVNQLRDELIEQIEQLDGGAFAAASEFVDEAVDDKMTSVRVDMEDFIRDEMRSVEDSIWDQLEAGTWEASFLRRQERH</sequence>
<organism evidence="2 3">
    <name type="scientific">Diaporthe vaccinii</name>
    <dbReference type="NCBI Taxonomy" id="105482"/>
    <lineage>
        <taxon>Eukaryota</taxon>
        <taxon>Fungi</taxon>
        <taxon>Dikarya</taxon>
        <taxon>Ascomycota</taxon>
        <taxon>Pezizomycotina</taxon>
        <taxon>Sordariomycetes</taxon>
        <taxon>Sordariomycetidae</taxon>
        <taxon>Diaporthales</taxon>
        <taxon>Diaporthaceae</taxon>
        <taxon>Diaporthe</taxon>
        <taxon>Diaporthe eres species complex</taxon>
    </lineage>
</organism>
<proteinExistence type="predicted"/>
<dbReference type="EMBL" id="JBAWTH010000102">
    <property type="protein sequence ID" value="KAL2277300.1"/>
    <property type="molecule type" value="Genomic_DNA"/>
</dbReference>
<gene>
    <name evidence="2" type="ORF">FJTKL_00140</name>
</gene>
<evidence type="ECO:0000313" key="3">
    <source>
        <dbReference type="Proteomes" id="UP001600888"/>
    </source>
</evidence>
<reference evidence="2 3" key="1">
    <citation type="submission" date="2024-03" db="EMBL/GenBank/DDBJ databases">
        <title>A high-quality draft genome sequence of Diaporthe vaccinii, a causative agent of upright dieback and viscid rot disease in cranberry plants.</title>
        <authorList>
            <person name="Sarrasin M."/>
            <person name="Lang B.F."/>
            <person name="Burger G."/>
        </authorList>
    </citation>
    <scope>NUCLEOTIDE SEQUENCE [LARGE SCALE GENOMIC DNA]</scope>
    <source>
        <strain evidence="2 3">IS7</strain>
    </source>
</reference>
<feature type="region of interest" description="Disordered" evidence="1">
    <location>
        <begin position="222"/>
        <end position="278"/>
    </location>
</feature>
<evidence type="ECO:0000313" key="2">
    <source>
        <dbReference type="EMBL" id="KAL2277300.1"/>
    </source>
</evidence>
<protein>
    <submittedName>
        <fullName evidence="2">Uncharacterized protein</fullName>
    </submittedName>
</protein>
<feature type="compositionally biased region" description="Polar residues" evidence="1">
    <location>
        <begin position="266"/>
        <end position="278"/>
    </location>
</feature>
<keyword evidence="3" id="KW-1185">Reference proteome</keyword>
<evidence type="ECO:0000256" key="1">
    <source>
        <dbReference type="SAM" id="MobiDB-lite"/>
    </source>
</evidence>
<accession>A0ABR4E4G9</accession>
<dbReference type="Proteomes" id="UP001600888">
    <property type="component" value="Unassembled WGS sequence"/>
</dbReference>
<name>A0ABR4E4G9_9PEZI</name>
<comment type="caution">
    <text evidence="2">The sequence shown here is derived from an EMBL/GenBank/DDBJ whole genome shotgun (WGS) entry which is preliminary data.</text>
</comment>
<feature type="compositionally biased region" description="Basic residues" evidence="1">
    <location>
        <begin position="255"/>
        <end position="265"/>
    </location>
</feature>